<comment type="caution">
    <text evidence="1">The sequence shown here is derived from an EMBL/GenBank/DDBJ whole genome shotgun (WGS) entry which is preliminary data.</text>
</comment>
<proteinExistence type="predicted"/>
<gene>
    <name evidence="1" type="ORF">H5410_063395</name>
</gene>
<dbReference type="EMBL" id="JACXVP010000012">
    <property type="protein sequence ID" value="KAG5573629.1"/>
    <property type="molecule type" value="Genomic_DNA"/>
</dbReference>
<sequence>MKLFHKALSAGQSCCTRILMTTGCLPTCGLTWL</sequence>
<accession>A0A9J5WDP9</accession>
<organism evidence="1 2">
    <name type="scientific">Solanum commersonii</name>
    <name type="common">Commerson's wild potato</name>
    <name type="synonym">Commerson's nightshade</name>
    <dbReference type="NCBI Taxonomy" id="4109"/>
    <lineage>
        <taxon>Eukaryota</taxon>
        <taxon>Viridiplantae</taxon>
        <taxon>Streptophyta</taxon>
        <taxon>Embryophyta</taxon>
        <taxon>Tracheophyta</taxon>
        <taxon>Spermatophyta</taxon>
        <taxon>Magnoliopsida</taxon>
        <taxon>eudicotyledons</taxon>
        <taxon>Gunneridae</taxon>
        <taxon>Pentapetalae</taxon>
        <taxon>asterids</taxon>
        <taxon>lamiids</taxon>
        <taxon>Solanales</taxon>
        <taxon>Solanaceae</taxon>
        <taxon>Solanoideae</taxon>
        <taxon>Solaneae</taxon>
        <taxon>Solanum</taxon>
    </lineage>
</organism>
<reference evidence="1 2" key="1">
    <citation type="submission" date="2020-09" db="EMBL/GenBank/DDBJ databases">
        <title>De no assembly of potato wild relative species, Solanum commersonii.</title>
        <authorList>
            <person name="Cho K."/>
        </authorList>
    </citation>
    <scope>NUCLEOTIDE SEQUENCE [LARGE SCALE GENOMIC DNA]</scope>
    <source>
        <strain evidence="1">LZ3.2</strain>
        <tissue evidence="1">Leaf</tissue>
    </source>
</reference>
<evidence type="ECO:0000313" key="1">
    <source>
        <dbReference type="EMBL" id="KAG5573629.1"/>
    </source>
</evidence>
<keyword evidence="2" id="KW-1185">Reference proteome</keyword>
<dbReference type="Proteomes" id="UP000824120">
    <property type="component" value="Chromosome 12"/>
</dbReference>
<evidence type="ECO:0000313" key="2">
    <source>
        <dbReference type="Proteomes" id="UP000824120"/>
    </source>
</evidence>
<name>A0A9J5WDP9_SOLCO</name>
<protein>
    <submittedName>
        <fullName evidence="1">Uncharacterized protein</fullName>
    </submittedName>
</protein>
<dbReference type="AlphaFoldDB" id="A0A9J5WDP9"/>